<reference evidence="2 3" key="1">
    <citation type="submission" date="2021-06" db="EMBL/GenBank/DDBJ databases">
        <authorList>
            <person name="Lee D.H."/>
        </authorList>
    </citation>
    <scope>NUCLEOTIDE SEQUENCE [LARGE SCALE GENOMIC DNA]</scope>
    <source>
        <strain evidence="2 3">MMS21-HV4-11</strain>
    </source>
</reference>
<evidence type="ECO:0000313" key="3">
    <source>
        <dbReference type="Proteomes" id="UP000727907"/>
    </source>
</evidence>
<evidence type="ECO:0000256" key="1">
    <source>
        <dbReference type="SAM" id="SignalP"/>
    </source>
</evidence>
<gene>
    <name evidence="2" type="ORF">KQ910_24265</name>
</gene>
<organism evidence="2 3">
    <name type="scientific">Reyranella humidisoli</name>
    <dbReference type="NCBI Taxonomy" id="2849149"/>
    <lineage>
        <taxon>Bacteria</taxon>
        <taxon>Pseudomonadati</taxon>
        <taxon>Pseudomonadota</taxon>
        <taxon>Alphaproteobacteria</taxon>
        <taxon>Hyphomicrobiales</taxon>
        <taxon>Reyranellaceae</taxon>
        <taxon>Reyranella</taxon>
    </lineage>
</organism>
<proteinExistence type="predicted"/>
<dbReference type="EMBL" id="JAHOPB010000003">
    <property type="protein sequence ID" value="MBU8876911.1"/>
    <property type="molecule type" value="Genomic_DNA"/>
</dbReference>
<protein>
    <recommendedName>
        <fullName evidence="4">DUF2147 domain-containing protein</fullName>
    </recommendedName>
</protein>
<accession>A0ABS6IQM3</accession>
<evidence type="ECO:0008006" key="4">
    <source>
        <dbReference type="Google" id="ProtNLM"/>
    </source>
</evidence>
<keyword evidence="3" id="KW-1185">Reference proteome</keyword>
<feature type="chain" id="PRO_5047054200" description="DUF2147 domain-containing protein" evidence="1">
    <location>
        <begin position="30"/>
        <end position="134"/>
    </location>
</feature>
<evidence type="ECO:0000313" key="2">
    <source>
        <dbReference type="EMBL" id="MBU8876911.1"/>
    </source>
</evidence>
<dbReference type="RefSeq" id="WP_216966175.1">
    <property type="nucleotide sequence ID" value="NZ_JAHOPB010000003.1"/>
</dbReference>
<keyword evidence="1" id="KW-0732">Signal</keyword>
<dbReference type="Proteomes" id="UP000727907">
    <property type="component" value="Unassembled WGS sequence"/>
</dbReference>
<sequence>MMVNIHIQSRRVFVAGILASLSSAGFAQSAGSIFVGTWKGDVPGIGEATLIVTSIGAGGRVEGRMEFAPQGFVSTFGDKPDSIKRINQGIVADGTLTIEAALGGRYVLRRNGDALSGRYIRGTTMDVPVTFKKS</sequence>
<comment type="caution">
    <text evidence="2">The sequence shown here is derived from an EMBL/GenBank/DDBJ whole genome shotgun (WGS) entry which is preliminary data.</text>
</comment>
<feature type="signal peptide" evidence="1">
    <location>
        <begin position="1"/>
        <end position="29"/>
    </location>
</feature>
<name>A0ABS6IQM3_9HYPH</name>